<sequence>MAPETAAPPPERPHEPAAATTSRIGDLQQQHQLYRHQPALHTQHSVEADWQQGNASSREDQDCNSQSFNPSSTPETLSLLLPPRPSAPLLRSLFSASSSAAAGIAQPCPAPTVAGKSRQDALSWDESFLQGRGEASRNAGVTVKQMATTAVAACATTQQEQPLSCATGHSHPMVAQLTAATAPIAVGAGAGAAPPSNVQQPSSSSSFQASIQRYSDYFPPTTATAAGNAAAVLPSQPFQSAPGVGAALEPDAGAGIFLAPATATTSAGTTPLVPSPSRKLCVRHQRMADEGTTAKLQKSIESLPLADQRAVNSVWSIFSSSSNARRALILQGILTMCCFSQLSLLSSELALAIRIDPFSLFPREVALKVLSFTDAITLGRAAQVSRAWRELADDDLLWRNMCEQHIERKCEKCGWGLPLLNDKKRRRKIKTSAAAYPPQQQQHQQQQHAQAQSNTAPSTSSLAAAQQSQTTSDSDGTGASASTTTTTSSNGNLKRNITAAANAAALEKRHGAASRPPSPVASSSGTQASKSERAAKRHCTGSARASSGTSSSGSDDPNVATALISPVTTGAQVQPLTRPWKSVYCERLMIERNWRAGRYTVRTLQGHTDGIMCLQFSEALTHPAFPILITGSYDRTARVWNLETGKELRVLKGHTRGVRCLQFDEAKLITGSMDRTLKIWDWRSGQLIRTLEGHTAGIVCLHYNDQILASGSQDSNIKVWNFKTGTCFTLKGHEDWINAVQLWSGPKKAIANSSATSSNGSASEPIADSNANAEDTPPTFLFSASDDCTIRLWDLQHKECLMTYEGHVGQVQSIKLVMLDEDAVLKLSRGAASGPVAGKPDADRRGREARGRGSDGEDGDARGRGPSPLSMQNGDTSAHCGYNPPNVPGGRAPNTNQPDLPELFYSAAAAVASTSARSAAAGTRSAPFAEQHRRPSLDPSASERGIPPQLLKLQDRLSAAGLVPLLPFDAEMSDIDGGLSEFESGASNDARLGRASNAPHIRNQHDQPALAGSKKRSDSKSPARQRTCSRPRPVLLSGSLDNTLKIFDVRTGRCIRSLFGHIEGIWGVDVDKLRIVSASHDRTIKIWDRDSAHCTSTLVGHRAAVTCIALGDDKIVSGSDDAEIKIWSFGQDP</sequence>
<feature type="compositionally biased region" description="Pro residues" evidence="5">
    <location>
        <begin position="1"/>
        <end position="10"/>
    </location>
</feature>
<reference evidence="7 8" key="1">
    <citation type="submission" date="2014-05" db="EMBL/GenBank/DDBJ databases">
        <title>Draft genome sequence of a rare smut relative, Tilletiaria anomala UBC 951.</title>
        <authorList>
            <consortium name="DOE Joint Genome Institute"/>
            <person name="Toome M."/>
            <person name="Kuo A."/>
            <person name="Henrissat B."/>
            <person name="Lipzen A."/>
            <person name="Tritt A."/>
            <person name="Yoshinaga Y."/>
            <person name="Zane M."/>
            <person name="Barry K."/>
            <person name="Grigoriev I.V."/>
            <person name="Spatafora J.W."/>
            <person name="Aimea M.C."/>
        </authorList>
    </citation>
    <scope>NUCLEOTIDE SEQUENCE [LARGE SCALE GENOMIC DNA]</scope>
    <source>
        <strain evidence="7 8">UBC 951</strain>
    </source>
</reference>
<gene>
    <name evidence="7" type="ORF">K437DRAFT_255829</name>
</gene>
<feature type="repeat" description="WD" evidence="4">
    <location>
        <begin position="780"/>
        <end position="803"/>
    </location>
</feature>
<dbReference type="PROSITE" id="PS50082">
    <property type="entry name" value="WD_REPEATS_2"/>
    <property type="match status" value="6"/>
</dbReference>
<feature type="compositionally biased region" description="Low complexity" evidence="5">
    <location>
        <begin position="70"/>
        <end position="83"/>
    </location>
</feature>
<evidence type="ECO:0000256" key="4">
    <source>
        <dbReference type="PROSITE-ProRule" id="PRU00221"/>
    </source>
</evidence>
<dbReference type="STRING" id="1037660.A0A066W1D1"/>
<dbReference type="InterPro" id="IPR051075">
    <property type="entry name" value="SCF_subunit_WD-repeat"/>
</dbReference>
<dbReference type="PANTHER" id="PTHR19872:SF9">
    <property type="entry name" value="UBIQUITIN-BINDING SDF UBIQUITIN LIGASE COMPLEX SUBUNIT"/>
    <property type="match status" value="1"/>
</dbReference>
<dbReference type="SMART" id="SM00320">
    <property type="entry name" value="WD40"/>
    <property type="match status" value="7"/>
</dbReference>
<evidence type="ECO:0000256" key="5">
    <source>
        <dbReference type="SAM" id="MobiDB-lite"/>
    </source>
</evidence>
<feature type="repeat" description="WD" evidence="4">
    <location>
        <begin position="651"/>
        <end position="690"/>
    </location>
</feature>
<dbReference type="PANTHER" id="PTHR19872">
    <property type="entry name" value="UBIQUITIN LIGASE SPECIFICITY FACTOR/HREP PROTEIN"/>
    <property type="match status" value="1"/>
</dbReference>
<dbReference type="Pfam" id="PF00400">
    <property type="entry name" value="WD40"/>
    <property type="match status" value="6"/>
</dbReference>
<feature type="repeat" description="WD" evidence="4">
    <location>
        <begin position="1098"/>
        <end position="1133"/>
    </location>
</feature>
<dbReference type="SUPFAM" id="SSF81383">
    <property type="entry name" value="F-box domain"/>
    <property type="match status" value="1"/>
</dbReference>
<dbReference type="HOGENOM" id="CLU_000288_103_1_1"/>
<comment type="caution">
    <text evidence="7">The sequence shown here is derived from an EMBL/GenBank/DDBJ whole genome shotgun (WGS) entry which is preliminary data.</text>
</comment>
<dbReference type="AlphaFoldDB" id="A0A066W1D1"/>
<feature type="compositionally biased region" description="Low complexity" evidence="5">
    <location>
        <begin position="753"/>
        <end position="763"/>
    </location>
</feature>
<organism evidence="7 8">
    <name type="scientific">Tilletiaria anomala (strain ATCC 24038 / CBS 436.72 / UBC 951)</name>
    <dbReference type="NCBI Taxonomy" id="1037660"/>
    <lineage>
        <taxon>Eukaryota</taxon>
        <taxon>Fungi</taxon>
        <taxon>Dikarya</taxon>
        <taxon>Basidiomycota</taxon>
        <taxon>Ustilaginomycotina</taxon>
        <taxon>Exobasidiomycetes</taxon>
        <taxon>Georgefischeriales</taxon>
        <taxon>Tilletiariaceae</taxon>
        <taxon>Tilletiaria</taxon>
    </lineage>
</organism>
<dbReference type="InterPro" id="IPR001810">
    <property type="entry name" value="F-box_dom"/>
</dbReference>
<feature type="compositionally biased region" description="Low complexity" evidence="5">
    <location>
        <begin position="540"/>
        <end position="554"/>
    </location>
</feature>
<dbReference type="InterPro" id="IPR020472">
    <property type="entry name" value="WD40_PAC1"/>
</dbReference>
<dbReference type="InterPro" id="IPR019775">
    <property type="entry name" value="WD40_repeat_CS"/>
</dbReference>
<dbReference type="Pfam" id="PF12937">
    <property type="entry name" value="F-box-like"/>
    <property type="match status" value="1"/>
</dbReference>
<feature type="region of interest" description="Disordered" evidence="5">
    <location>
        <begin position="989"/>
        <end position="1033"/>
    </location>
</feature>
<dbReference type="Gene3D" id="1.20.1280.50">
    <property type="match status" value="1"/>
</dbReference>
<dbReference type="OrthoDB" id="5580488at2759"/>
<feature type="region of interest" description="Disordered" evidence="5">
    <location>
        <begin position="922"/>
        <end position="945"/>
    </location>
</feature>
<feature type="domain" description="F-box" evidence="6">
    <location>
        <begin position="355"/>
        <end position="401"/>
    </location>
</feature>
<dbReference type="EMBL" id="JMSN01000029">
    <property type="protein sequence ID" value="KDN47551.1"/>
    <property type="molecule type" value="Genomic_DNA"/>
</dbReference>
<evidence type="ECO:0000313" key="8">
    <source>
        <dbReference type="Proteomes" id="UP000027361"/>
    </source>
</evidence>
<feature type="region of interest" description="Disordered" evidence="5">
    <location>
        <begin position="831"/>
        <end position="900"/>
    </location>
</feature>
<protein>
    <submittedName>
        <fullName evidence="7">WD40 repeat-like protein</fullName>
    </submittedName>
</protein>
<dbReference type="GeneID" id="25264261"/>
<dbReference type="Proteomes" id="UP000027361">
    <property type="component" value="Unassembled WGS sequence"/>
</dbReference>
<name>A0A066W1D1_TILAU</name>
<dbReference type="PROSITE" id="PS00678">
    <property type="entry name" value="WD_REPEATS_1"/>
    <property type="match status" value="2"/>
</dbReference>
<keyword evidence="3" id="KW-0833">Ubl conjugation pathway</keyword>
<evidence type="ECO:0000256" key="2">
    <source>
        <dbReference type="ARBA" id="ARBA00022737"/>
    </source>
</evidence>
<dbReference type="PROSITE" id="PS50294">
    <property type="entry name" value="WD_REPEATS_REGION"/>
    <property type="match status" value="4"/>
</dbReference>
<evidence type="ECO:0000259" key="6">
    <source>
        <dbReference type="PROSITE" id="PS50181"/>
    </source>
</evidence>
<dbReference type="PRINTS" id="PR00320">
    <property type="entry name" value="GPROTEINBRPT"/>
</dbReference>
<dbReference type="RefSeq" id="XP_013243888.1">
    <property type="nucleotide sequence ID" value="XM_013388434.1"/>
</dbReference>
<dbReference type="CDD" id="cd22147">
    <property type="entry name" value="F-box_SpPof1-like"/>
    <property type="match status" value="1"/>
</dbReference>
<dbReference type="InterPro" id="IPR015943">
    <property type="entry name" value="WD40/YVTN_repeat-like_dom_sf"/>
</dbReference>
<dbReference type="Gene3D" id="2.130.10.10">
    <property type="entry name" value="YVTN repeat-like/Quinoprotein amine dehydrogenase"/>
    <property type="match status" value="3"/>
</dbReference>
<dbReference type="SUPFAM" id="SSF50978">
    <property type="entry name" value="WD40 repeat-like"/>
    <property type="match status" value="2"/>
</dbReference>
<keyword evidence="2" id="KW-0677">Repeat</keyword>
<feature type="region of interest" description="Disordered" evidence="5">
    <location>
        <begin position="1"/>
        <end position="83"/>
    </location>
</feature>
<dbReference type="InterPro" id="IPR001680">
    <property type="entry name" value="WD40_rpt"/>
</dbReference>
<feature type="repeat" description="WD" evidence="4">
    <location>
        <begin position="604"/>
        <end position="650"/>
    </location>
</feature>
<feature type="region of interest" description="Disordered" evidence="5">
    <location>
        <begin position="430"/>
        <end position="561"/>
    </location>
</feature>
<dbReference type="InParanoid" id="A0A066W1D1"/>
<dbReference type="CDD" id="cd00200">
    <property type="entry name" value="WD40"/>
    <property type="match status" value="1"/>
</dbReference>
<dbReference type="InterPro" id="IPR036322">
    <property type="entry name" value="WD40_repeat_dom_sf"/>
</dbReference>
<evidence type="ECO:0000256" key="1">
    <source>
        <dbReference type="ARBA" id="ARBA00022574"/>
    </source>
</evidence>
<dbReference type="InterPro" id="IPR036047">
    <property type="entry name" value="F-box-like_dom_sf"/>
</dbReference>
<feature type="compositionally biased region" description="Basic and acidic residues" evidence="5">
    <location>
        <begin position="840"/>
        <end position="863"/>
    </location>
</feature>
<keyword evidence="1 4" id="KW-0853">WD repeat</keyword>
<feature type="compositionally biased region" description="Low complexity" evidence="5">
    <location>
        <begin position="433"/>
        <end position="492"/>
    </location>
</feature>
<proteinExistence type="predicted"/>
<evidence type="ECO:0000313" key="7">
    <source>
        <dbReference type="EMBL" id="KDN47551.1"/>
    </source>
</evidence>
<feature type="repeat" description="WD" evidence="4">
    <location>
        <begin position="691"/>
        <end position="730"/>
    </location>
</feature>
<feature type="compositionally biased region" description="Polar residues" evidence="5">
    <location>
        <begin position="40"/>
        <end position="56"/>
    </location>
</feature>
<dbReference type="SMART" id="SM00256">
    <property type="entry name" value="FBOX"/>
    <property type="match status" value="1"/>
</dbReference>
<keyword evidence="8" id="KW-1185">Reference proteome</keyword>
<accession>A0A066W1D1</accession>
<dbReference type="PROSITE" id="PS50181">
    <property type="entry name" value="FBOX"/>
    <property type="match status" value="1"/>
</dbReference>
<feature type="region of interest" description="Disordered" evidence="5">
    <location>
        <begin position="753"/>
        <end position="778"/>
    </location>
</feature>
<feature type="repeat" description="WD" evidence="4">
    <location>
        <begin position="1058"/>
        <end position="1097"/>
    </location>
</feature>
<evidence type="ECO:0000256" key="3">
    <source>
        <dbReference type="ARBA" id="ARBA00022786"/>
    </source>
</evidence>